<evidence type="ECO:0000313" key="1">
    <source>
        <dbReference type="EMBL" id="CAD5111692.1"/>
    </source>
</evidence>
<dbReference type="EMBL" id="CAJFCJ010000002">
    <property type="protein sequence ID" value="CAD5111692.1"/>
    <property type="molecule type" value="Genomic_DNA"/>
</dbReference>
<sequence>MSTNDKKLRWWELSDDASKDRYRQDILLQKKFSCVEKEKKMCCSVLDSEKRTFKSEMQRVLPKTNKCNFLSVIAKKLEYERQQQTTEKVQAFCGHEFKRSNTDYSEAEDVVQSRECHMSNWERLSTPIKKNRCKTVRLRLEMELNNKPLTSLSRPKSFPSLLNLPKKDLNSSFNSPNRYH</sequence>
<name>A0A7I8V5W3_9ANNE</name>
<gene>
    <name evidence="1" type="ORF">DGYR_LOCUS943</name>
</gene>
<comment type="caution">
    <text evidence="1">The sequence shown here is derived from an EMBL/GenBank/DDBJ whole genome shotgun (WGS) entry which is preliminary data.</text>
</comment>
<organism evidence="1 2">
    <name type="scientific">Dimorphilus gyrociliatus</name>
    <dbReference type="NCBI Taxonomy" id="2664684"/>
    <lineage>
        <taxon>Eukaryota</taxon>
        <taxon>Metazoa</taxon>
        <taxon>Spiralia</taxon>
        <taxon>Lophotrochozoa</taxon>
        <taxon>Annelida</taxon>
        <taxon>Polychaeta</taxon>
        <taxon>Polychaeta incertae sedis</taxon>
        <taxon>Dinophilidae</taxon>
        <taxon>Dimorphilus</taxon>
    </lineage>
</organism>
<keyword evidence="2" id="KW-1185">Reference proteome</keyword>
<reference evidence="1 2" key="1">
    <citation type="submission" date="2020-08" db="EMBL/GenBank/DDBJ databases">
        <authorList>
            <person name="Hejnol A."/>
        </authorList>
    </citation>
    <scope>NUCLEOTIDE SEQUENCE [LARGE SCALE GENOMIC DNA]</scope>
</reference>
<accession>A0A7I8V5W3</accession>
<dbReference type="AlphaFoldDB" id="A0A7I8V5W3"/>
<dbReference type="Proteomes" id="UP000549394">
    <property type="component" value="Unassembled WGS sequence"/>
</dbReference>
<proteinExistence type="predicted"/>
<protein>
    <submittedName>
        <fullName evidence="1">DgyrCDS978</fullName>
    </submittedName>
</protein>
<evidence type="ECO:0000313" key="2">
    <source>
        <dbReference type="Proteomes" id="UP000549394"/>
    </source>
</evidence>